<evidence type="ECO:0000256" key="1">
    <source>
        <dbReference type="ARBA" id="ARBA00005254"/>
    </source>
</evidence>
<name>A0A931GDB9_9BACT</name>
<dbReference type="SUPFAM" id="SSF52096">
    <property type="entry name" value="ClpP/crotonase"/>
    <property type="match status" value="1"/>
</dbReference>
<evidence type="ECO:0000313" key="4">
    <source>
        <dbReference type="EMBL" id="MBG0779027.1"/>
    </source>
</evidence>
<dbReference type="AlphaFoldDB" id="A0A931GDB9"/>
<dbReference type="InterPro" id="IPR029045">
    <property type="entry name" value="ClpP/crotonase-like_dom_sf"/>
</dbReference>
<dbReference type="CDD" id="cd06558">
    <property type="entry name" value="crotonase-like"/>
    <property type="match status" value="1"/>
</dbReference>
<keyword evidence="2" id="KW-0456">Lyase</keyword>
<dbReference type="InterPro" id="IPR018376">
    <property type="entry name" value="Enoyl-CoA_hyd/isom_CS"/>
</dbReference>
<gene>
    <name evidence="4" type="ORF">H0S81_03785</name>
</gene>
<reference evidence="4" key="1">
    <citation type="submission" date="2020-07" db="EMBL/GenBank/DDBJ databases">
        <title>Severe corrosion of carbon steel in oil field produced water can be linked to methanogenic archaea containing a special type of NiFe hydrogenase.</title>
        <authorList>
            <person name="Lahme S."/>
            <person name="Mand J."/>
            <person name="Longwell J."/>
            <person name="Smith R."/>
            <person name="Enning D."/>
        </authorList>
    </citation>
    <scope>NUCLEOTIDE SEQUENCE</scope>
    <source>
        <strain evidence="4">MIC098Bin6</strain>
    </source>
</reference>
<dbReference type="Pfam" id="PF00378">
    <property type="entry name" value="ECH_1"/>
    <property type="match status" value="1"/>
</dbReference>
<dbReference type="InterPro" id="IPR001753">
    <property type="entry name" value="Enoyl-CoA_hydra/iso"/>
</dbReference>
<dbReference type="Gene3D" id="3.90.226.10">
    <property type="entry name" value="2-enoyl-CoA Hydratase, Chain A, domain 1"/>
    <property type="match status" value="1"/>
</dbReference>
<dbReference type="Gene3D" id="1.10.12.10">
    <property type="entry name" value="Lyase 2-enoyl-coa Hydratase, Chain A, domain 2"/>
    <property type="match status" value="1"/>
</dbReference>
<feature type="non-terminal residue" evidence="4">
    <location>
        <position position="1"/>
    </location>
</feature>
<dbReference type="PANTHER" id="PTHR11941">
    <property type="entry name" value="ENOYL-COA HYDRATASE-RELATED"/>
    <property type="match status" value="1"/>
</dbReference>
<dbReference type="FunFam" id="1.10.12.10:FF:000001">
    <property type="entry name" value="Probable enoyl-CoA hydratase, mitochondrial"/>
    <property type="match status" value="1"/>
</dbReference>
<dbReference type="InterPro" id="IPR014748">
    <property type="entry name" value="Enoyl-CoA_hydra_C"/>
</dbReference>
<dbReference type="GO" id="GO:0006635">
    <property type="term" value="P:fatty acid beta-oxidation"/>
    <property type="evidence" value="ECO:0007669"/>
    <property type="project" value="TreeGrafter"/>
</dbReference>
<dbReference type="PANTHER" id="PTHR11941:SF54">
    <property type="entry name" value="ENOYL-COA HYDRATASE, MITOCHONDRIAL"/>
    <property type="match status" value="1"/>
</dbReference>
<dbReference type="FunFam" id="3.90.226.10:FF:000009">
    <property type="entry name" value="Carnitinyl-CoA dehydratase"/>
    <property type="match status" value="1"/>
</dbReference>
<dbReference type="EMBL" id="JACCQK010000179">
    <property type="protein sequence ID" value="MBG0779027.1"/>
    <property type="molecule type" value="Genomic_DNA"/>
</dbReference>
<dbReference type="GO" id="GO:0016836">
    <property type="term" value="F:hydro-lyase activity"/>
    <property type="evidence" value="ECO:0007669"/>
    <property type="project" value="UniProtKB-ARBA"/>
</dbReference>
<comment type="similarity">
    <text evidence="1 3">Belongs to the enoyl-CoA hydratase/isomerase family.</text>
</comment>
<accession>A0A931GDB9</accession>
<sequence>NRPKALNALNNALFDELDQALDQVAADADIRVLVLTGAGEKAFVAGADIVELSRMTPLQGKKFSRKGQNVFSKIENLPIPAIAAVNGYALGGGSEAALACDFIYASEKAVFGLPEITLGLIPGFGGTQRLARLVGTNRAREMVFTGKNITAQQAYEFGMVNQVCAPEELMETVMKTAGLIASRGRASLRAAKEVIHNGTNVDLETGCRIENDAFGLTMSSEDAKEGTAAFLEKRKPQFKGTLD</sequence>
<comment type="caution">
    <text evidence="4">The sequence shown here is derived from an EMBL/GenBank/DDBJ whole genome shotgun (WGS) entry which is preliminary data.</text>
</comment>
<evidence type="ECO:0000256" key="3">
    <source>
        <dbReference type="RuleBase" id="RU003707"/>
    </source>
</evidence>
<organism evidence="4 5">
    <name type="scientific">Desulfotignum balticum</name>
    <dbReference type="NCBI Taxonomy" id="115781"/>
    <lineage>
        <taxon>Bacteria</taxon>
        <taxon>Pseudomonadati</taxon>
        <taxon>Thermodesulfobacteriota</taxon>
        <taxon>Desulfobacteria</taxon>
        <taxon>Desulfobacterales</taxon>
        <taxon>Desulfobacteraceae</taxon>
        <taxon>Desulfotignum</taxon>
    </lineage>
</organism>
<protein>
    <submittedName>
        <fullName evidence="4">Enoyl-CoA hydratase/isomerase family protein</fullName>
    </submittedName>
</protein>
<dbReference type="PROSITE" id="PS00166">
    <property type="entry name" value="ENOYL_COA_HYDRATASE"/>
    <property type="match status" value="1"/>
</dbReference>
<evidence type="ECO:0000313" key="5">
    <source>
        <dbReference type="Proteomes" id="UP000706172"/>
    </source>
</evidence>
<evidence type="ECO:0000256" key="2">
    <source>
        <dbReference type="ARBA" id="ARBA00023239"/>
    </source>
</evidence>
<proteinExistence type="inferred from homology"/>
<dbReference type="Proteomes" id="UP000706172">
    <property type="component" value="Unassembled WGS sequence"/>
</dbReference>